<evidence type="ECO:0000256" key="3">
    <source>
        <dbReference type="ARBA" id="ARBA00022605"/>
    </source>
</evidence>
<dbReference type="EC" id="2.5.1.19" evidence="7"/>
<feature type="binding site" evidence="7">
    <location>
        <position position="313"/>
    </location>
    <ligand>
        <name>3-phosphoshikimate</name>
        <dbReference type="ChEBI" id="CHEBI:145989"/>
    </ligand>
</feature>
<feature type="binding site" evidence="7">
    <location>
        <position position="21"/>
    </location>
    <ligand>
        <name>3-phosphoshikimate</name>
        <dbReference type="ChEBI" id="CHEBI:145989"/>
    </ligand>
</feature>
<protein>
    <recommendedName>
        <fullName evidence="7">3-phosphoshikimate 1-carboxyvinyltransferase</fullName>
        <ecNumber evidence="7">2.5.1.19</ecNumber>
    </recommendedName>
    <alternativeName>
        <fullName evidence="7">5-enolpyruvylshikimate-3-phosphate synthase</fullName>
        <shortName evidence="7">EPSP synthase</shortName>
        <shortName evidence="7">EPSPS</shortName>
    </alternativeName>
</protein>
<feature type="binding site" evidence="7">
    <location>
        <position position="166"/>
    </location>
    <ligand>
        <name>3-phosphoshikimate</name>
        <dbReference type="ChEBI" id="CHEBI:145989"/>
    </ligand>
</feature>
<evidence type="ECO:0000256" key="1">
    <source>
        <dbReference type="ARBA" id="ARBA00004811"/>
    </source>
</evidence>
<proteinExistence type="inferred from homology"/>
<keyword evidence="7" id="KW-0963">Cytoplasm</keyword>
<feature type="binding site" evidence="7">
    <location>
        <position position="166"/>
    </location>
    <ligand>
        <name>phosphoenolpyruvate</name>
        <dbReference type="ChEBI" id="CHEBI:58702"/>
    </ligand>
</feature>
<feature type="binding site" evidence="7">
    <location>
        <position position="164"/>
    </location>
    <ligand>
        <name>3-phosphoshikimate</name>
        <dbReference type="ChEBI" id="CHEBI:145989"/>
    </ligand>
</feature>
<sequence length="426" mass="46531">MKPLSNSHKQLKGTLEVPGDKSISHRAIMLGALAQGETKVYNFLHSEDSMSTILAFQRLGVDIDKNNNTVTIYGKGVQGLSQPKDSVNMGNSGTTVRLISGILAALPFNTKLVGDQSLSHRPMDRIIEPLTEMGASIESSGGTLPMLIRGRPLTPIRYRLPVDSAQVKSAIMLAGLLTEGITTVLEQNTTRDHTERMLPIFGVEVNRNDQGIQLEGRQNLASSTIHVPGDVSSASFWVAGATITPGSHVTIKNVGLNPTRLGFINVLKRMGAQINTEVKRYEGDEPIGNISASYTERLTPTPLQKHEIATLVDEVPLLALVATQANGQMKMKHLEELRYKESDRIKTTVNTLKQFGATIIETEDGMIIEGKQELHGAQVDSYGDHRIAMMASIASFITTSKVTIKDTECIRISYPRFFEDLASITI</sequence>
<organism evidence="9 10">
    <name type="scientific">Piscibacillus salipiscarius</name>
    <dbReference type="NCBI Taxonomy" id="299480"/>
    <lineage>
        <taxon>Bacteria</taxon>
        <taxon>Bacillati</taxon>
        <taxon>Bacillota</taxon>
        <taxon>Bacilli</taxon>
        <taxon>Bacillales</taxon>
        <taxon>Bacillaceae</taxon>
        <taxon>Piscibacillus</taxon>
    </lineage>
</organism>
<feature type="binding site" evidence="7">
    <location>
        <position position="22"/>
    </location>
    <ligand>
        <name>3-phosphoshikimate</name>
        <dbReference type="ChEBI" id="CHEBI:145989"/>
    </ligand>
</feature>
<evidence type="ECO:0000256" key="7">
    <source>
        <dbReference type="HAMAP-Rule" id="MF_00210"/>
    </source>
</evidence>
<dbReference type="Proteomes" id="UP001597452">
    <property type="component" value="Unassembled WGS sequence"/>
</dbReference>
<dbReference type="InterPro" id="IPR036968">
    <property type="entry name" value="Enolpyruvate_Tfrase_sf"/>
</dbReference>
<evidence type="ECO:0000256" key="6">
    <source>
        <dbReference type="ARBA" id="ARBA00044633"/>
    </source>
</evidence>
<dbReference type="InterPro" id="IPR001986">
    <property type="entry name" value="Enolpyruvate_Tfrase_dom"/>
</dbReference>
<gene>
    <name evidence="7 9" type="primary">aroA</name>
    <name evidence="9" type="ORF">ACFSW4_15885</name>
</gene>
<feature type="binding site" evidence="7">
    <location>
        <position position="386"/>
    </location>
    <ligand>
        <name>phosphoenolpyruvate</name>
        <dbReference type="ChEBI" id="CHEBI:58702"/>
    </ligand>
</feature>
<evidence type="ECO:0000313" key="9">
    <source>
        <dbReference type="EMBL" id="MFD2640351.1"/>
    </source>
</evidence>
<feature type="binding site" evidence="7">
    <location>
        <position position="93"/>
    </location>
    <ligand>
        <name>phosphoenolpyruvate</name>
        <dbReference type="ChEBI" id="CHEBI:58702"/>
    </ligand>
</feature>
<dbReference type="NCBIfam" id="TIGR01356">
    <property type="entry name" value="aroA"/>
    <property type="match status" value="1"/>
</dbReference>
<dbReference type="InterPro" id="IPR023193">
    <property type="entry name" value="EPSP_synthase_CS"/>
</dbReference>
<dbReference type="PROSITE" id="PS00885">
    <property type="entry name" value="EPSP_SYNTHASE_2"/>
    <property type="match status" value="1"/>
</dbReference>
<dbReference type="PIRSF" id="PIRSF000505">
    <property type="entry name" value="EPSPS"/>
    <property type="match status" value="1"/>
</dbReference>
<evidence type="ECO:0000256" key="5">
    <source>
        <dbReference type="ARBA" id="ARBA00023141"/>
    </source>
</evidence>
<keyword evidence="4 7" id="KW-0808">Transferase</keyword>
<dbReference type="PANTHER" id="PTHR21090">
    <property type="entry name" value="AROM/DEHYDROQUINATE SYNTHASE"/>
    <property type="match status" value="1"/>
</dbReference>
<comment type="subcellular location">
    <subcellularLocation>
        <location evidence="7">Cytoplasm</location>
    </subcellularLocation>
</comment>
<dbReference type="GO" id="GO:0003866">
    <property type="term" value="F:3-phosphoshikimate 1-carboxyvinyltransferase activity"/>
    <property type="evidence" value="ECO:0007669"/>
    <property type="project" value="UniProtKB-EC"/>
</dbReference>
<accession>A0ABW5QEA4</accession>
<feature type="binding site" evidence="7">
    <location>
        <position position="344"/>
    </location>
    <ligand>
        <name>phosphoenolpyruvate</name>
        <dbReference type="ChEBI" id="CHEBI:58702"/>
    </ligand>
</feature>
<dbReference type="InterPro" id="IPR006264">
    <property type="entry name" value="EPSP_synthase"/>
</dbReference>
<feature type="binding site" evidence="7">
    <location>
        <position position="121"/>
    </location>
    <ligand>
        <name>phosphoenolpyruvate</name>
        <dbReference type="ChEBI" id="CHEBI:58702"/>
    </ligand>
</feature>
<comment type="pathway">
    <text evidence="1 7">Metabolic intermediate biosynthesis; chorismate biosynthesis; chorismate from D-erythrose 4-phosphate and phosphoenolpyruvate: step 6/7.</text>
</comment>
<evidence type="ECO:0000256" key="2">
    <source>
        <dbReference type="ARBA" id="ARBA00009948"/>
    </source>
</evidence>
<comment type="similarity">
    <text evidence="2 7">Belongs to the EPSP synthase family.</text>
</comment>
<comment type="caution">
    <text evidence="9">The sequence shown here is derived from an EMBL/GenBank/DDBJ whole genome shotgun (WGS) entry which is preliminary data.</text>
</comment>
<evidence type="ECO:0000256" key="4">
    <source>
        <dbReference type="ARBA" id="ARBA00022679"/>
    </source>
</evidence>
<keyword evidence="10" id="KW-1185">Reference proteome</keyword>
<feature type="active site" description="Proton acceptor" evidence="7">
    <location>
        <position position="313"/>
    </location>
</feature>
<feature type="binding site" evidence="7">
    <location>
        <position position="26"/>
    </location>
    <ligand>
        <name>3-phosphoshikimate</name>
        <dbReference type="ChEBI" id="CHEBI:145989"/>
    </ligand>
</feature>
<dbReference type="PANTHER" id="PTHR21090:SF5">
    <property type="entry name" value="PENTAFUNCTIONAL AROM POLYPEPTIDE"/>
    <property type="match status" value="1"/>
</dbReference>
<dbReference type="InterPro" id="IPR013792">
    <property type="entry name" value="RNA3'P_cycl/enolpyr_Trfase_a/b"/>
</dbReference>
<comment type="subunit">
    <text evidence="7">Monomer.</text>
</comment>
<evidence type="ECO:0000313" key="10">
    <source>
        <dbReference type="Proteomes" id="UP001597452"/>
    </source>
</evidence>
<comment type="caution">
    <text evidence="7">Lacks conserved residue(s) required for the propagation of feature annotation.</text>
</comment>
<comment type="function">
    <text evidence="7">Catalyzes the transfer of the enolpyruvyl moiety of phosphoenolpyruvate (PEP) to the 5-hydroxyl of shikimate-3-phosphate (S3P) to produce enolpyruvyl shikimate-3-phosphate and inorganic phosphate.</text>
</comment>
<feature type="binding site" evidence="7">
    <location>
        <position position="21"/>
    </location>
    <ligand>
        <name>phosphoenolpyruvate</name>
        <dbReference type="ChEBI" id="CHEBI:58702"/>
    </ligand>
</feature>
<dbReference type="CDD" id="cd01556">
    <property type="entry name" value="EPSP_synthase"/>
    <property type="match status" value="1"/>
</dbReference>
<evidence type="ECO:0000259" key="8">
    <source>
        <dbReference type="Pfam" id="PF00275"/>
    </source>
</evidence>
<keyword evidence="3 7" id="KW-0028">Amino-acid biosynthesis</keyword>
<name>A0ABW5QEA4_9BACI</name>
<dbReference type="SUPFAM" id="SSF55205">
    <property type="entry name" value="EPT/RTPC-like"/>
    <property type="match status" value="1"/>
</dbReference>
<dbReference type="RefSeq" id="WP_377330512.1">
    <property type="nucleotide sequence ID" value="NZ_JBHUMZ010000053.1"/>
</dbReference>
<feature type="binding site" evidence="7">
    <location>
        <position position="340"/>
    </location>
    <ligand>
        <name>3-phosphoshikimate</name>
        <dbReference type="ChEBI" id="CHEBI:145989"/>
    </ligand>
</feature>
<feature type="domain" description="Enolpyruvate transferase" evidence="8">
    <location>
        <begin position="8"/>
        <end position="421"/>
    </location>
</feature>
<dbReference type="HAMAP" id="MF_00210">
    <property type="entry name" value="EPSP_synth"/>
    <property type="match status" value="1"/>
</dbReference>
<dbReference type="PROSITE" id="PS00104">
    <property type="entry name" value="EPSP_SYNTHASE_1"/>
    <property type="match status" value="1"/>
</dbReference>
<dbReference type="Pfam" id="PF00275">
    <property type="entry name" value="EPSP_synthase"/>
    <property type="match status" value="1"/>
</dbReference>
<dbReference type="Gene3D" id="3.65.10.10">
    <property type="entry name" value="Enolpyruvate transferase domain"/>
    <property type="match status" value="2"/>
</dbReference>
<dbReference type="EMBL" id="JBHUMZ010000053">
    <property type="protein sequence ID" value="MFD2640351.1"/>
    <property type="molecule type" value="Genomic_DNA"/>
</dbReference>
<reference evidence="10" key="1">
    <citation type="journal article" date="2019" name="Int. J. Syst. Evol. Microbiol.">
        <title>The Global Catalogue of Microorganisms (GCM) 10K type strain sequencing project: providing services to taxonomists for standard genome sequencing and annotation.</title>
        <authorList>
            <consortium name="The Broad Institute Genomics Platform"/>
            <consortium name="The Broad Institute Genome Sequencing Center for Infectious Disease"/>
            <person name="Wu L."/>
            <person name="Ma J."/>
        </authorList>
    </citation>
    <scope>NUCLEOTIDE SEQUENCE [LARGE SCALE GENOMIC DNA]</scope>
    <source>
        <strain evidence="10">TISTR 1571</strain>
    </source>
</reference>
<comment type="catalytic activity">
    <reaction evidence="6">
        <text>3-phosphoshikimate + phosphoenolpyruvate = 5-O-(1-carboxyvinyl)-3-phosphoshikimate + phosphate</text>
        <dbReference type="Rhea" id="RHEA:21256"/>
        <dbReference type="ChEBI" id="CHEBI:43474"/>
        <dbReference type="ChEBI" id="CHEBI:57701"/>
        <dbReference type="ChEBI" id="CHEBI:58702"/>
        <dbReference type="ChEBI" id="CHEBI:145989"/>
        <dbReference type="EC" id="2.5.1.19"/>
    </reaction>
    <physiologicalReaction direction="left-to-right" evidence="6">
        <dbReference type="Rhea" id="RHEA:21257"/>
    </physiologicalReaction>
</comment>
<keyword evidence="5 7" id="KW-0057">Aromatic amino acid biosynthesis</keyword>